<name>A0ACC1TSF4_9AGAR</name>
<gene>
    <name evidence="1" type="ORF">F5876DRAFT_68022</name>
</gene>
<evidence type="ECO:0000313" key="1">
    <source>
        <dbReference type="EMBL" id="KAJ3807547.1"/>
    </source>
</evidence>
<reference evidence="1" key="1">
    <citation type="submission" date="2022-09" db="EMBL/GenBank/DDBJ databases">
        <title>A Global Phylogenomic Analysis of the Shiitake Genus Lentinula.</title>
        <authorList>
            <consortium name="DOE Joint Genome Institute"/>
            <person name="Sierra-Patev S."/>
            <person name="Min B."/>
            <person name="Naranjo-Ortiz M."/>
            <person name="Looney B."/>
            <person name="Konkel Z."/>
            <person name="Slot J.C."/>
            <person name="Sakamoto Y."/>
            <person name="Steenwyk J.L."/>
            <person name="Rokas A."/>
            <person name="Carro J."/>
            <person name="Camarero S."/>
            <person name="Ferreira P."/>
            <person name="Molpeceres G."/>
            <person name="Ruiz-Duenas F.J."/>
            <person name="Serrano A."/>
            <person name="Henrissat B."/>
            <person name="Drula E."/>
            <person name="Hughes K.W."/>
            <person name="Mata J.L."/>
            <person name="Ishikawa N.K."/>
            <person name="Vargas-Isla R."/>
            <person name="Ushijima S."/>
            <person name="Smith C.A."/>
            <person name="Ahrendt S."/>
            <person name="Andreopoulos W."/>
            <person name="He G."/>
            <person name="Labutti K."/>
            <person name="Lipzen A."/>
            <person name="Ng V."/>
            <person name="Riley R."/>
            <person name="Sandor L."/>
            <person name="Barry K."/>
            <person name="Martinez A.T."/>
            <person name="Xiao Y."/>
            <person name="Gibbons J.G."/>
            <person name="Terashima K."/>
            <person name="Grigoriev I.V."/>
            <person name="Hibbett D.S."/>
        </authorList>
    </citation>
    <scope>NUCLEOTIDE SEQUENCE</scope>
    <source>
        <strain evidence="1">TMI1499</strain>
    </source>
</reference>
<comment type="caution">
    <text evidence="1">The sequence shown here is derived from an EMBL/GenBank/DDBJ whole genome shotgun (WGS) entry which is preliminary data.</text>
</comment>
<proteinExistence type="predicted"/>
<keyword evidence="2" id="KW-1185">Reference proteome</keyword>
<organism evidence="1 2">
    <name type="scientific">Lentinula aff. lateritia</name>
    <dbReference type="NCBI Taxonomy" id="2804960"/>
    <lineage>
        <taxon>Eukaryota</taxon>
        <taxon>Fungi</taxon>
        <taxon>Dikarya</taxon>
        <taxon>Basidiomycota</taxon>
        <taxon>Agaricomycotina</taxon>
        <taxon>Agaricomycetes</taxon>
        <taxon>Agaricomycetidae</taxon>
        <taxon>Agaricales</taxon>
        <taxon>Marasmiineae</taxon>
        <taxon>Omphalotaceae</taxon>
        <taxon>Lentinula</taxon>
    </lineage>
</organism>
<dbReference type="EMBL" id="MU795295">
    <property type="protein sequence ID" value="KAJ3807547.1"/>
    <property type="molecule type" value="Genomic_DNA"/>
</dbReference>
<accession>A0ACC1TSF4</accession>
<sequence length="554" mass="62431">MSTHYAQPDSFHQEYTRYIDFCSGFSRNFFMPPKRTKQAKGKRIQGTPKICRINRLSNDLLLEILRHSCDSRTAEGFKRTCRYPDFDANFLSVSFVNKRWRSIILSTPSLWGKIYVALDSMSPEKTPPSINSLVDLYLERSKGAALDICVLYSEYGVEDDEDEDYNSEQEREDDSDDEEGGNAGLLFPILPKLFQHAFRWRSAVLRLPQSRALDNVRVPSDFPVLQKLDIECVPAPDMDAGSTSFPGFEAPLLKKLSVTKFAFGGDFGSTCLDDIALTWVTPTTAVDFLVNASSKCTANIHTLFSPYMNFGCSHVTSKLMALTVTATHEEDMDPDPVGNLLVCLTLPNVERLTFVDERDNSNNTLSRSWSFPTKSLLSLFDRSLLTTTNLTYLHFAGRYISDSDLVKILDRLPALEHLVFKEASPKIDESNPLTEHFFQSSVARYNPVKDHFNDVGISPPFLPNLTHIELGFYSKSFPSLALAEFIKSRLPTLSEDGGQSDPLPQNGIPDWKIVRVQIYKSMQDASQLADALKQSLSKYRSGKAVIEITAEYYE</sequence>
<evidence type="ECO:0000313" key="2">
    <source>
        <dbReference type="Proteomes" id="UP001163835"/>
    </source>
</evidence>
<dbReference type="Proteomes" id="UP001163835">
    <property type="component" value="Unassembled WGS sequence"/>
</dbReference>
<protein>
    <submittedName>
        <fullName evidence="1">Uncharacterized protein</fullName>
    </submittedName>
</protein>